<dbReference type="AlphaFoldDB" id="A0A2K0WAP9"/>
<evidence type="ECO:0008006" key="3">
    <source>
        <dbReference type="Google" id="ProtNLM"/>
    </source>
</evidence>
<sequence length="286" mass="32017">MPQVYGNAVLTIAATSAASVVDGFLGPRKLPPEAVKPIEIVVVCPGGERSSVVLVKRIPDNWERGPEPLNKRGWTLEERLLSRRMLSFGTHQLDWICPSAVNDRQNTYIDGWGYGGAAWMDQGLEGQLGPLLPRSDPGWSARLLYLMETWNRVATSFTNRKLTVTEDRVFAISGVAERFAKAMQSTYMAGLWMEFFPYCLLWCVEGEQGARPLLYQGPSWSWTSINSRVFVERLDPEHRGNLPCELLSYERVLANDNAVYGSLRSGTARLRVKASVIAAHDVAWLQ</sequence>
<evidence type="ECO:0000313" key="2">
    <source>
        <dbReference type="Proteomes" id="UP000236664"/>
    </source>
</evidence>
<dbReference type="PANTHER" id="PTHR33112">
    <property type="entry name" value="DOMAIN PROTEIN, PUTATIVE-RELATED"/>
    <property type="match status" value="1"/>
</dbReference>
<gene>
    <name evidence="1" type="ORF">FNYG_07431</name>
</gene>
<evidence type="ECO:0000313" key="1">
    <source>
        <dbReference type="EMBL" id="PNP79355.1"/>
    </source>
</evidence>
<dbReference type="STRING" id="42673.A0A2K0WAP9"/>
<dbReference type="OrthoDB" id="5125733at2759"/>
<keyword evidence="2" id="KW-1185">Reference proteome</keyword>
<accession>A0A2K0WAP9</accession>
<protein>
    <recommendedName>
        <fullName evidence="3">Heterokaryon incompatibility domain-containing protein</fullName>
    </recommendedName>
</protein>
<comment type="caution">
    <text evidence="1">The sequence shown here is derived from an EMBL/GenBank/DDBJ whole genome shotgun (WGS) entry which is preliminary data.</text>
</comment>
<organism evidence="1 2">
    <name type="scientific">Gibberella nygamai</name>
    <name type="common">Bean root rot disease fungus</name>
    <name type="synonym">Fusarium nygamai</name>
    <dbReference type="NCBI Taxonomy" id="42673"/>
    <lineage>
        <taxon>Eukaryota</taxon>
        <taxon>Fungi</taxon>
        <taxon>Dikarya</taxon>
        <taxon>Ascomycota</taxon>
        <taxon>Pezizomycotina</taxon>
        <taxon>Sordariomycetes</taxon>
        <taxon>Hypocreomycetidae</taxon>
        <taxon>Hypocreales</taxon>
        <taxon>Nectriaceae</taxon>
        <taxon>Fusarium</taxon>
        <taxon>Fusarium fujikuroi species complex</taxon>
    </lineage>
</organism>
<reference evidence="1 2" key="1">
    <citation type="submission" date="2017-06" db="EMBL/GenBank/DDBJ databases">
        <title>Genome of Fusarium nygamai isolate CS10214.</title>
        <authorList>
            <person name="Gardiner D.M."/>
            <person name="Obanor F."/>
            <person name="Kazan K."/>
        </authorList>
    </citation>
    <scope>NUCLEOTIDE SEQUENCE [LARGE SCALE GENOMIC DNA]</scope>
    <source>
        <strain evidence="1 2">CS10214</strain>
    </source>
</reference>
<name>A0A2K0WAP9_GIBNY</name>
<dbReference type="PANTHER" id="PTHR33112:SF16">
    <property type="entry name" value="HETEROKARYON INCOMPATIBILITY DOMAIN-CONTAINING PROTEIN"/>
    <property type="match status" value="1"/>
</dbReference>
<dbReference type="EMBL" id="MTQA01000092">
    <property type="protein sequence ID" value="PNP79355.1"/>
    <property type="molecule type" value="Genomic_DNA"/>
</dbReference>
<dbReference type="Proteomes" id="UP000236664">
    <property type="component" value="Unassembled WGS sequence"/>
</dbReference>
<proteinExistence type="predicted"/>